<feature type="compositionally biased region" description="Basic and acidic residues" evidence="1">
    <location>
        <begin position="33"/>
        <end position="47"/>
    </location>
</feature>
<comment type="caution">
    <text evidence="2">The sequence shown here is derived from an EMBL/GenBank/DDBJ whole genome shotgun (WGS) entry which is preliminary data.</text>
</comment>
<protein>
    <submittedName>
        <fullName evidence="2">Uncharacterized protein</fullName>
    </submittedName>
</protein>
<evidence type="ECO:0000256" key="1">
    <source>
        <dbReference type="SAM" id="MobiDB-lite"/>
    </source>
</evidence>
<sequence>MHKTITFVITHLPRVEKRQGEHPSRNVLKGSRARRDDMMAEREEGTARARRGVRSQEFIRAITGGLPATRQVRLPC</sequence>
<name>A0AAV7S3A3_PLEWA</name>
<proteinExistence type="predicted"/>
<dbReference type="Proteomes" id="UP001066276">
    <property type="component" value="Chromosome 5"/>
</dbReference>
<reference evidence="2" key="1">
    <citation type="journal article" date="2022" name="bioRxiv">
        <title>Sequencing and chromosome-scale assembly of the giantPleurodeles waltlgenome.</title>
        <authorList>
            <person name="Brown T."/>
            <person name="Elewa A."/>
            <person name="Iarovenko S."/>
            <person name="Subramanian E."/>
            <person name="Araus A.J."/>
            <person name="Petzold A."/>
            <person name="Susuki M."/>
            <person name="Suzuki K.-i.T."/>
            <person name="Hayashi T."/>
            <person name="Toyoda A."/>
            <person name="Oliveira C."/>
            <person name="Osipova E."/>
            <person name="Leigh N.D."/>
            <person name="Simon A."/>
            <person name="Yun M.H."/>
        </authorList>
    </citation>
    <scope>NUCLEOTIDE SEQUENCE</scope>
    <source>
        <strain evidence="2">20211129_DDA</strain>
        <tissue evidence="2">Liver</tissue>
    </source>
</reference>
<accession>A0AAV7S3A3</accession>
<organism evidence="2 3">
    <name type="scientific">Pleurodeles waltl</name>
    <name type="common">Iberian ribbed newt</name>
    <dbReference type="NCBI Taxonomy" id="8319"/>
    <lineage>
        <taxon>Eukaryota</taxon>
        <taxon>Metazoa</taxon>
        <taxon>Chordata</taxon>
        <taxon>Craniata</taxon>
        <taxon>Vertebrata</taxon>
        <taxon>Euteleostomi</taxon>
        <taxon>Amphibia</taxon>
        <taxon>Batrachia</taxon>
        <taxon>Caudata</taxon>
        <taxon>Salamandroidea</taxon>
        <taxon>Salamandridae</taxon>
        <taxon>Pleurodelinae</taxon>
        <taxon>Pleurodeles</taxon>
    </lineage>
</organism>
<gene>
    <name evidence="2" type="ORF">NDU88_010214</name>
</gene>
<evidence type="ECO:0000313" key="2">
    <source>
        <dbReference type="EMBL" id="KAJ1157503.1"/>
    </source>
</evidence>
<keyword evidence="3" id="KW-1185">Reference proteome</keyword>
<evidence type="ECO:0000313" key="3">
    <source>
        <dbReference type="Proteomes" id="UP001066276"/>
    </source>
</evidence>
<feature type="region of interest" description="Disordered" evidence="1">
    <location>
        <begin position="31"/>
        <end position="52"/>
    </location>
</feature>
<dbReference type="AlphaFoldDB" id="A0AAV7S3A3"/>
<dbReference type="EMBL" id="JANPWB010000009">
    <property type="protein sequence ID" value="KAJ1157503.1"/>
    <property type="molecule type" value="Genomic_DNA"/>
</dbReference>